<dbReference type="AlphaFoldDB" id="A0A0L0HV37"/>
<dbReference type="EMBL" id="KQ257450">
    <property type="protein sequence ID" value="KND04760.1"/>
    <property type="molecule type" value="Genomic_DNA"/>
</dbReference>
<dbReference type="RefSeq" id="XP_016612799.1">
    <property type="nucleotide sequence ID" value="XM_016756991.1"/>
</dbReference>
<dbReference type="Proteomes" id="UP000053201">
    <property type="component" value="Unassembled WGS sequence"/>
</dbReference>
<dbReference type="VEuPathDB" id="FungiDB:SPPG_08851"/>
<keyword evidence="3" id="KW-1185">Reference proteome</keyword>
<proteinExistence type="predicted"/>
<keyword evidence="1" id="KW-1133">Transmembrane helix</keyword>
<dbReference type="InParanoid" id="A0A0L0HV37"/>
<evidence type="ECO:0000313" key="2">
    <source>
        <dbReference type="EMBL" id="KND04760.1"/>
    </source>
</evidence>
<accession>A0A0L0HV37</accession>
<evidence type="ECO:0000313" key="3">
    <source>
        <dbReference type="Proteomes" id="UP000053201"/>
    </source>
</evidence>
<protein>
    <submittedName>
        <fullName evidence="2">Uncharacterized protein</fullName>
    </submittedName>
</protein>
<feature type="transmembrane region" description="Helical" evidence="1">
    <location>
        <begin position="12"/>
        <end position="33"/>
    </location>
</feature>
<dbReference type="GeneID" id="27691976"/>
<evidence type="ECO:0000256" key="1">
    <source>
        <dbReference type="SAM" id="Phobius"/>
    </source>
</evidence>
<organism evidence="2 3">
    <name type="scientific">Spizellomyces punctatus (strain DAOM BR117)</name>
    <dbReference type="NCBI Taxonomy" id="645134"/>
    <lineage>
        <taxon>Eukaryota</taxon>
        <taxon>Fungi</taxon>
        <taxon>Fungi incertae sedis</taxon>
        <taxon>Chytridiomycota</taxon>
        <taxon>Chytridiomycota incertae sedis</taxon>
        <taxon>Chytridiomycetes</taxon>
        <taxon>Spizellomycetales</taxon>
        <taxon>Spizellomycetaceae</taxon>
        <taxon>Spizellomyces</taxon>
    </lineage>
</organism>
<sequence>MSFKSLPSECYPLFGMLATGLGFGVYVASKHLLKDQELRLRPRPVGSLKSSWEERVTEFEGLGERQEGERVWARK</sequence>
<name>A0A0L0HV37_SPIPD</name>
<dbReference type="OrthoDB" id="2094585at2759"/>
<gene>
    <name evidence="2" type="ORF">SPPG_08851</name>
</gene>
<keyword evidence="1" id="KW-0812">Transmembrane</keyword>
<reference evidence="2 3" key="1">
    <citation type="submission" date="2009-08" db="EMBL/GenBank/DDBJ databases">
        <title>The Genome Sequence of Spizellomyces punctatus strain DAOM BR117.</title>
        <authorList>
            <consortium name="The Broad Institute Genome Sequencing Platform"/>
            <person name="Russ C."/>
            <person name="Cuomo C."/>
            <person name="Shea T."/>
            <person name="Young S.K."/>
            <person name="Zeng Q."/>
            <person name="Koehrsen M."/>
            <person name="Haas B."/>
            <person name="Borodovsky M."/>
            <person name="Guigo R."/>
            <person name="Alvarado L."/>
            <person name="Berlin A."/>
            <person name="Bochicchio J."/>
            <person name="Borenstein D."/>
            <person name="Chapman S."/>
            <person name="Chen Z."/>
            <person name="Engels R."/>
            <person name="Freedman E."/>
            <person name="Gellesch M."/>
            <person name="Goldberg J."/>
            <person name="Griggs A."/>
            <person name="Gujja S."/>
            <person name="Heiman D."/>
            <person name="Hepburn T."/>
            <person name="Howarth C."/>
            <person name="Jen D."/>
            <person name="Larson L."/>
            <person name="Lewis B."/>
            <person name="Mehta T."/>
            <person name="Park D."/>
            <person name="Pearson M."/>
            <person name="Roberts A."/>
            <person name="Saif S."/>
            <person name="Shenoy N."/>
            <person name="Sisk P."/>
            <person name="Stolte C."/>
            <person name="Sykes S."/>
            <person name="Thomson T."/>
            <person name="Walk T."/>
            <person name="White J."/>
            <person name="Yandava C."/>
            <person name="Burger G."/>
            <person name="Gray M.W."/>
            <person name="Holland P.W.H."/>
            <person name="King N."/>
            <person name="Lang F.B.F."/>
            <person name="Roger A.J."/>
            <person name="Ruiz-Trillo I."/>
            <person name="Lander E."/>
            <person name="Nusbaum C."/>
        </authorList>
    </citation>
    <scope>NUCLEOTIDE SEQUENCE [LARGE SCALE GENOMIC DNA]</scope>
    <source>
        <strain evidence="2 3">DAOM BR117</strain>
    </source>
</reference>
<keyword evidence="1" id="KW-0472">Membrane</keyword>